<reference evidence="2 3" key="1">
    <citation type="submission" date="2017-11" db="EMBL/GenBank/DDBJ databases">
        <title>Draft genome sequence of Rhizobiales bacterium SY3-13.</title>
        <authorList>
            <person name="Sun C."/>
        </authorList>
    </citation>
    <scope>NUCLEOTIDE SEQUENCE [LARGE SCALE GENOMIC DNA]</scope>
    <source>
        <strain evidence="2 3">SY3-13</strain>
    </source>
</reference>
<evidence type="ECO:0000313" key="3">
    <source>
        <dbReference type="Proteomes" id="UP000229498"/>
    </source>
</evidence>
<dbReference type="RefSeq" id="WP_109796143.1">
    <property type="nucleotide sequence ID" value="NZ_PHIG01000007.1"/>
</dbReference>
<dbReference type="InterPro" id="IPR029063">
    <property type="entry name" value="SAM-dependent_MTases_sf"/>
</dbReference>
<dbReference type="EMBL" id="PHIG01000007">
    <property type="protein sequence ID" value="PJK31240.1"/>
    <property type="molecule type" value="Genomic_DNA"/>
</dbReference>
<accession>A0A2M9G6B0</accession>
<dbReference type="AlphaFoldDB" id="A0A2M9G6B0"/>
<dbReference type="Pfam" id="PF05050">
    <property type="entry name" value="Methyltransf_21"/>
    <property type="match status" value="1"/>
</dbReference>
<dbReference type="Proteomes" id="UP000229498">
    <property type="component" value="Unassembled WGS sequence"/>
</dbReference>
<dbReference type="OrthoDB" id="663022at2"/>
<proteinExistence type="predicted"/>
<gene>
    <name evidence="2" type="ORF">CVT23_03150</name>
</gene>
<protein>
    <recommendedName>
        <fullName evidence="1">Methyltransferase FkbM domain-containing protein</fullName>
    </recommendedName>
</protein>
<evidence type="ECO:0000259" key="1">
    <source>
        <dbReference type="Pfam" id="PF05050"/>
    </source>
</evidence>
<dbReference type="Gene3D" id="3.40.50.150">
    <property type="entry name" value="Vaccinia Virus protein VP39"/>
    <property type="match status" value="1"/>
</dbReference>
<organism evidence="2 3">
    <name type="scientific">Minwuia thermotolerans</name>
    <dbReference type="NCBI Taxonomy" id="2056226"/>
    <lineage>
        <taxon>Bacteria</taxon>
        <taxon>Pseudomonadati</taxon>
        <taxon>Pseudomonadota</taxon>
        <taxon>Alphaproteobacteria</taxon>
        <taxon>Minwuiales</taxon>
        <taxon>Minwuiaceae</taxon>
        <taxon>Minwuia</taxon>
    </lineage>
</organism>
<evidence type="ECO:0000313" key="2">
    <source>
        <dbReference type="EMBL" id="PJK31240.1"/>
    </source>
</evidence>
<keyword evidence="3" id="KW-1185">Reference proteome</keyword>
<dbReference type="InterPro" id="IPR006342">
    <property type="entry name" value="FkbM_mtfrase"/>
</dbReference>
<comment type="caution">
    <text evidence="2">The sequence shown here is derived from an EMBL/GenBank/DDBJ whole genome shotgun (WGS) entry which is preliminary data.</text>
</comment>
<name>A0A2M9G6B0_9PROT</name>
<feature type="domain" description="Methyltransferase FkbM" evidence="1">
    <location>
        <begin position="53"/>
        <end position="241"/>
    </location>
</feature>
<dbReference type="SUPFAM" id="SSF53335">
    <property type="entry name" value="S-adenosyl-L-methionine-dependent methyltransferases"/>
    <property type="match status" value="1"/>
</dbReference>
<sequence>MIRRLKRRLGIRFSTKALKRNPGVYLRQLLRRHRSFPDLVTELAATQPVAIVQVGANDGSSNDPLGEMILHRPERVSRALLIEPQQSAFERLAARYAEAPHVTCLNAAIDREPGERAIYSTDMAAASERLGRKISDGLASFSRAHLENAFRNACPAIADAELDQLITETPVPVTTIRQAMATAGMRDADVLLVDTEGFDAEIMAMALEAGLRPSLLQFEHAHLDAATRRALAGRLRREGYRLWASHLDMWGQRVGTGTSPR</sequence>
<dbReference type="NCBIfam" id="TIGR01444">
    <property type="entry name" value="fkbM_fam"/>
    <property type="match status" value="1"/>
</dbReference>